<evidence type="ECO:0000256" key="12">
    <source>
        <dbReference type="ARBA" id="ARBA00023180"/>
    </source>
</evidence>
<comment type="cofactor">
    <cofactor evidence="1">
        <name>Zn(2+)</name>
        <dbReference type="ChEBI" id="CHEBI:29105"/>
    </cofactor>
</comment>
<evidence type="ECO:0000256" key="13">
    <source>
        <dbReference type="SAM" id="SignalP"/>
    </source>
</evidence>
<dbReference type="InterPro" id="IPR002591">
    <property type="entry name" value="Phosphodiest/P_Trfase"/>
</dbReference>
<dbReference type="PROSITE" id="PS00524">
    <property type="entry name" value="SMB_1"/>
    <property type="match status" value="2"/>
</dbReference>
<keyword evidence="4" id="KW-0964">Secreted</keyword>
<dbReference type="SMART" id="SM00892">
    <property type="entry name" value="Endonuclease_NS"/>
    <property type="match status" value="1"/>
</dbReference>
<dbReference type="Gene3D" id="3.40.570.10">
    <property type="entry name" value="Extracellular Endonuclease, subunit A"/>
    <property type="match status" value="1"/>
</dbReference>
<evidence type="ECO:0000256" key="4">
    <source>
        <dbReference type="ARBA" id="ARBA00022525"/>
    </source>
</evidence>
<evidence type="ECO:0000256" key="2">
    <source>
        <dbReference type="ARBA" id="ARBA00004613"/>
    </source>
</evidence>
<dbReference type="InterPro" id="IPR020821">
    <property type="entry name" value="ENPP1-3/EXOG-like_nuc-like"/>
</dbReference>
<dbReference type="SUPFAM" id="SSF90188">
    <property type="entry name" value="Somatomedin B domain"/>
    <property type="match status" value="2"/>
</dbReference>
<evidence type="ECO:0000259" key="14">
    <source>
        <dbReference type="PROSITE" id="PS50958"/>
    </source>
</evidence>
<keyword evidence="16" id="KW-1185">Reference proteome</keyword>
<name>A0A8C5C0L3_GADMO</name>
<dbReference type="FunFam" id="4.10.410.20:FF:000002">
    <property type="entry name" value="Ectonucleotide pyrophosphatase/phosphodiesterase family member 2"/>
    <property type="match status" value="1"/>
</dbReference>
<dbReference type="GO" id="GO:0030247">
    <property type="term" value="F:polysaccharide binding"/>
    <property type="evidence" value="ECO:0007669"/>
    <property type="project" value="InterPro"/>
</dbReference>
<organism evidence="15 16">
    <name type="scientific">Gadus morhua</name>
    <name type="common">Atlantic cod</name>
    <dbReference type="NCBI Taxonomy" id="8049"/>
    <lineage>
        <taxon>Eukaryota</taxon>
        <taxon>Metazoa</taxon>
        <taxon>Chordata</taxon>
        <taxon>Craniata</taxon>
        <taxon>Vertebrata</taxon>
        <taxon>Euteleostomi</taxon>
        <taxon>Actinopterygii</taxon>
        <taxon>Neopterygii</taxon>
        <taxon>Teleostei</taxon>
        <taxon>Neoteleostei</taxon>
        <taxon>Acanthomorphata</taxon>
        <taxon>Zeiogadaria</taxon>
        <taxon>Gadariae</taxon>
        <taxon>Gadiformes</taxon>
        <taxon>Gadoidei</taxon>
        <taxon>Gadidae</taxon>
        <taxon>Gadus</taxon>
    </lineage>
</organism>
<dbReference type="Pfam" id="PF01033">
    <property type="entry name" value="Somatomedin_B"/>
    <property type="match status" value="2"/>
</dbReference>
<dbReference type="GO" id="GO:0034638">
    <property type="term" value="P:phosphatidylcholine catabolic process"/>
    <property type="evidence" value="ECO:0007669"/>
    <property type="project" value="TreeGrafter"/>
</dbReference>
<evidence type="ECO:0000256" key="5">
    <source>
        <dbReference type="ARBA" id="ARBA00022723"/>
    </source>
</evidence>
<keyword evidence="5" id="KW-0479">Metal-binding</keyword>
<dbReference type="PROSITE" id="PS50958">
    <property type="entry name" value="SMB_2"/>
    <property type="match status" value="2"/>
</dbReference>
<feature type="chain" id="PRO_5034343373" description="SMB domain-containing protein" evidence="13">
    <location>
        <begin position="19"/>
        <end position="804"/>
    </location>
</feature>
<accession>A0A8C5C0L3</accession>
<reference evidence="15" key="1">
    <citation type="submission" date="2025-08" db="UniProtKB">
        <authorList>
            <consortium name="Ensembl"/>
        </authorList>
    </citation>
    <scope>IDENTIFICATION</scope>
</reference>
<feature type="signal peptide" evidence="13">
    <location>
        <begin position="1"/>
        <end position="18"/>
    </location>
</feature>
<keyword evidence="8" id="KW-0378">Hydrolase</keyword>
<evidence type="ECO:0000256" key="1">
    <source>
        <dbReference type="ARBA" id="ARBA00001947"/>
    </source>
</evidence>
<keyword evidence="9" id="KW-0862">Zinc</keyword>
<sequence>VSLSVGFSLLVSLSVAPSVPDSLWVSSAGSCKGRCFELEETPPPGCRCDNLCKTYSSCCSDFDDHCLKTAGGFECTADRCGEPRNEAYACHCSSDCLERLDCCSNYKATCQGESYWVQGDCEEIRSAECPAGFVRPPLIMLSVDGFRASYLNKGKTVIPNIAKLRACGTTAPYMRPVYPSKTFPNLYTLATGLYPESHGIVGNTMHDTVFNATFTLRGREKLNHRWWGGQPVQTRAHAHTHLPGVYRLLRDQLFTGYSETSCLQVTQRPGVYRLLSDQVFTGYSVTRCFQVTQRPGVYRLLRDQVLTGESVTRCVTTGMEEAHCDKMEFLSSYPLNIDEISLIPGSLGRIRARDPNSITYDPRVVVANLTCKMAGQHFKPYLKQHLPKRLHYANHRRIEAVHLLMERKWHIARKMPEVRRTRCGFFGDHGFDNKITSMRTIFAGHGPSFKFQKQVASFENIELYNIMCDLLGLKPAPNNGTYGSLNDMLRDPPFLPTVPQEVTSPSPTSPPKTTVTYDLGCSCDDEVAASPELRRSLYLSFRTRWRRFSNTTHLPLGRPAVMFPTDYILLHHLDFISGYSRELAMPLWTSFTLLRQVRGSGGECVRPDPRVLPEHSQSCSLYSQTPETGPGFLFPPELAGSAESAYDASLITNTVPMYPAFARVWSYLQGVLLRRYAEELNGVNVLLGPVFDQDYDGLRDTNQPLPGHYYAVVSSCEEVNQTVDDCEGGLKVFSFLLPHRQDNGESCNRGEDESQWVEELLSLHTARVRDVELLTGLDLFRSANLTLSAALGLKTYLHTFEPDD</sequence>
<dbReference type="PRINTS" id="PR00022">
    <property type="entry name" value="SOMATOMEDINB"/>
</dbReference>
<dbReference type="SMART" id="SM00477">
    <property type="entry name" value="NUC"/>
    <property type="match status" value="1"/>
</dbReference>
<evidence type="ECO:0000256" key="7">
    <source>
        <dbReference type="ARBA" id="ARBA00022737"/>
    </source>
</evidence>
<keyword evidence="6 13" id="KW-0732">Signal</keyword>
<dbReference type="GO" id="GO:0008270">
    <property type="term" value="F:zinc ion binding"/>
    <property type="evidence" value="ECO:0007669"/>
    <property type="project" value="TreeGrafter"/>
</dbReference>
<evidence type="ECO:0000256" key="8">
    <source>
        <dbReference type="ARBA" id="ARBA00022801"/>
    </source>
</evidence>
<dbReference type="Proteomes" id="UP000694546">
    <property type="component" value="Chromosome 22"/>
</dbReference>
<dbReference type="Gene3D" id="4.10.410.20">
    <property type="match status" value="2"/>
</dbReference>
<dbReference type="GO" id="GO:0006955">
    <property type="term" value="P:immune response"/>
    <property type="evidence" value="ECO:0007669"/>
    <property type="project" value="InterPro"/>
</dbReference>
<evidence type="ECO:0000256" key="6">
    <source>
        <dbReference type="ARBA" id="ARBA00022729"/>
    </source>
</evidence>
<dbReference type="GO" id="GO:0005044">
    <property type="term" value="F:scavenger receptor activity"/>
    <property type="evidence" value="ECO:0007669"/>
    <property type="project" value="InterPro"/>
</dbReference>
<dbReference type="GO" id="GO:0004622">
    <property type="term" value="F:phosphatidylcholine lysophospholipase activity"/>
    <property type="evidence" value="ECO:0007669"/>
    <property type="project" value="TreeGrafter"/>
</dbReference>
<comment type="subcellular location">
    <subcellularLocation>
        <location evidence="2">Secreted</location>
    </subcellularLocation>
</comment>
<reference evidence="15" key="2">
    <citation type="submission" date="2025-09" db="UniProtKB">
        <authorList>
            <consortium name="Ensembl"/>
        </authorList>
    </citation>
    <scope>IDENTIFICATION</scope>
</reference>
<dbReference type="SMART" id="SM00201">
    <property type="entry name" value="SO"/>
    <property type="match status" value="2"/>
</dbReference>
<feature type="domain" description="SMB" evidence="14">
    <location>
        <begin position="27"/>
        <end position="70"/>
    </location>
</feature>
<dbReference type="FunFam" id="4.10.410.20:FF:000001">
    <property type="entry name" value="Ectonucleotide pyrophosphatase/phosphodiesterase family member 2"/>
    <property type="match status" value="1"/>
</dbReference>
<dbReference type="GO" id="GO:0003676">
    <property type="term" value="F:nucleic acid binding"/>
    <property type="evidence" value="ECO:0007669"/>
    <property type="project" value="InterPro"/>
</dbReference>
<dbReference type="InterPro" id="IPR036024">
    <property type="entry name" value="Somatomedin_B-like_dom_sf"/>
</dbReference>
<dbReference type="PANTHER" id="PTHR10151">
    <property type="entry name" value="ECTONUCLEOTIDE PYROPHOSPHATASE/PHOSPHODIESTERASE"/>
    <property type="match status" value="1"/>
</dbReference>
<dbReference type="Ensembl" id="ENSGMOT00000034599.1">
    <property type="protein sequence ID" value="ENSGMOP00000054763.1"/>
    <property type="gene ID" value="ENSGMOG00000004068.2"/>
</dbReference>
<dbReference type="GeneTree" id="ENSGT00940000155778"/>
<dbReference type="Gene3D" id="3.40.720.10">
    <property type="entry name" value="Alkaline Phosphatase, subunit A"/>
    <property type="match status" value="2"/>
</dbReference>
<keyword evidence="7" id="KW-0677">Repeat</keyword>
<dbReference type="InterPro" id="IPR001604">
    <property type="entry name" value="Endo_G_ENPP1-like_dom"/>
</dbReference>
<evidence type="ECO:0000256" key="10">
    <source>
        <dbReference type="ARBA" id="ARBA00022837"/>
    </source>
</evidence>
<keyword evidence="12" id="KW-0325">Glycoprotein</keyword>
<dbReference type="GO" id="GO:0005615">
    <property type="term" value="C:extracellular space"/>
    <property type="evidence" value="ECO:0007669"/>
    <property type="project" value="TreeGrafter"/>
</dbReference>
<dbReference type="AlphaFoldDB" id="A0A8C5C0L3"/>
<dbReference type="InterPro" id="IPR044925">
    <property type="entry name" value="His-Me_finger_sf"/>
</dbReference>
<dbReference type="CDD" id="cd16018">
    <property type="entry name" value="Enpp"/>
    <property type="match status" value="1"/>
</dbReference>
<dbReference type="InterPro" id="IPR020436">
    <property type="entry name" value="SMB_chordata"/>
</dbReference>
<dbReference type="InterPro" id="IPR017850">
    <property type="entry name" value="Alkaline_phosphatase_core_sf"/>
</dbReference>
<dbReference type="SUPFAM" id="SSF54060">
    <property type="entry name" value="His-Me finger endonucleases"/>
    <property type="match status" value="1"/>
</dbReference>
<dbReference type="SUPFAM" id="SSF53649">
    <property type="entry name" value="Alkaline phosphatase-like"/>
    <property type="match status" value="2"/>
</dbReference>
<keyword evidence="11" id="KW-1015">Disulfide bond</keyword>
<feature type="domain" description="SMB" evidence="14">
    <location>
        <begin position="71"/>
        <end position="115"/>
    </location>
</feature>
<dbReference type="InterPro" id="IPR001212">
    <property type="entry name" value="Somatomedin_B_dom"/>
</dbReference>
<dbReference type="Pfam" id="PF01663">
    <property type="entry name" value="Phosphodiest"/>
    <property type="match status" value="2"/>
</dbReference>
<dbReference type="GO" id="GO:0005509">
    <property type="term" value="F:calcium ion binding"/>
    <property type="evidence" value="ECO:0007669"/>
    <property type="project" value="TreeGrafter"/>
</dbReference>
<evidence type="ECO:0000313" key="15">
    <source>
        <dbReference type="Ensembl" id="ENSGMOP00000054763.1"/>
    </source>
</evidence>
<evidence type="ECO:0000256" key="3">
    <source>
        <dbReference type="ARBA" id="ARBA00010594"/>
    </source>
</evidence>
<evidence type="ECO:0000256" key="9">
    <source>
        <dbReference type="ARBA" id="ARBA00022833"/>
    </source>
</evidence>
<dbReference type="PANTHER" id="PTHR10151:SF128">
    <property type="entry name" value="ECTONUCLEOTIDE PYROPHOSPHATASE_PHOSPHODIESTERASE FAMILY MEMBER 2-LIKE"/>
    <property type="match status" value="1"/>
</dbReference>
<evidence type="ECO:0000256" key="11">
    <source>
        <dbReference type="ARBA" id="ARBA00023157"/>
    </source>
</evidence>
<evidence type="ECO:0000313" key="16">
    <source>
        <dbReference type="Proteomes" id="UP000694546"/>
    </source>
</evidence>
<keyword evidence="10" id="KW-0106">Calcium</keyword>
<dbReference type="GO" id="GO:0004528">
    <property type="term" value="F:phosphodiesterase I activity"/>
    <property type="evidence" value="ECO:0007669"/>
    <property type="project" value="TreeGrafter"/>
</dbReference>
<proteinExistence type="inferred from homology"/>
<comment type="similarity">
    <text evidence="3">Belongs to the nucleotide pyrophosphatase/phosphodiesterase family.</text>
</comment>
<dbReference type="InterPro" id="IPR044929">
    <property type="entry name" value="DNA/RNA_non-sp_Endonuclease_sf"/>
</dbReference>
<protein>
    <recommendedName>
        <fullName evidence="14">SMB domain-containing protein</fullName>
    </recommendedName>
</protein>
<dbReference type="GO" id="GO:0047391">
    <property type="term" value="F:alkylglycerophosphoethanolamine phosphodiesterase activity"/>
    <property type="evidence" value="ECO:0007669"/>
    <property type="project" value="TreeGrafter"/>
</dbReference>